<dbReference type="Gramene" id="PRQ30072">
    <property type="protein sequence ID" value="PRQ30072"/>
    <property type="gene ID" value="RchiOBHm_Chr5g0020651"/>
</dbReference>
<comment type="caution">
    <text evidence="2">The sequence shown here is derived from an EMBL/GenBank/DDBJ whole genome shotgun (WGS) entry which is preliminary data.</text>
</comment>
<dbReference type="PANTHER" id="PTHR47074:SF21">
    <property type="entry name" value="RNASE H TYPE-1 DOMAIN-CONTAINING PROTEIN"/>
    <property type="match status" value="1"/>
</dbReference>
<dbReference type="Pfam" id="PF13456">
    <property type="entry name" value="RVT_3"/>
    <property type="match status" value="1"/>
</dbReference>
<evidence type="ECO:0000259" key="1">
    <source>
        <dbReference type="Pfam" id="PF13456"/>
    </source>
</evidence>
<accession>A0A2P6Q7C8</accession>
<proteinExistence type="predicted"/>
<dbReference type="InterPro" id="IPR012337">
    <property type="entry name" value="RNaseH-like_sf"/>
</dbReference>
<dbReference type="GO" id="GO:0004523">
    <property type="term" value="F:RNA-DNA hybrid ribonuclease activity"/>
    <property type="evidence" value="ECO:0007669"/>
    <property type="project" value="InterPro"/>
</dbReference>
<dbReference type="OMA" id="HILAQDA"/>
<dbReference type="SUPFAM" id="SSF53098">
    <property type="entry name" value="Ribonuclease H-like"/>
    <property type="match status" value="1"/>
</dbReference>
<name>A0A2P6Q7C8_ROSCH</name>
<dbReference type="Gene3D" id="3.30.420.10">
    <property type="entry name" value="Ribonuclease H-like superfamily/Ribonuclease H"/>
    <property type="match status" value="1"/>
</dbReference>
<dbReference type="PANTHER" id="PTHR47074">
    <property type="entry name" value="BNAC02G40300D PROTEIN"/>
    <property type="match status" value="1"/>
</dbReference>
<dbReference type="CDD" id="cd06222">
    <property type="entry name" value="RNase_H_like"/>
    <property type="match status" value="1"/>
</dbReference>
<dbReference type="InterPro" id="IPR044730">
    <property type="entry name" value="RNase_H-like_dom_plant"/>
</dbReference>
<evidence type="ECO:0000313" key="2">
    <source>
        <dbReference type="EMBL" id="PRQ30072.1"/>
    </source>
</evidence>
<sequence length="121" mass="12974">MTTRTGLGGVFRDHIGLFLHGFRHSIMTANSAKHAELLALLLGVQTALANHLTPLIVETDCLELVTALSSSSLDHSDLGFLLADLRELLHEALDACVHKVGRQANGAAHILAQDAKNADFQ</sequence>
<dbReference type="AlphaFoldDB" id="A0A2P6Q7C8"/>
<dbReference type="Proteomes" id="UP000238479">
    <property type="component" value="Chromosome 5"/>
</dbReference>
<keyword evidence="3" id="KW-1185">Reference proteome</keyword>
<dbReference type="OrthoDB" id="1166390at2759"/>
<dbReference type="InterPro" id="IPR036397">
    <property type="entry name" value="RNaseH_sf"/>
</dbReference>
<feature type="domain" description="RNase H type-1" evidence="1">
    <location>
        <begin position="3"/>
        <end position="115"/>
    </location>
</feature>
<organism evidence="2 3">
    <name type="scientific">Rosa chinensis</name>
    <name type="common">China rose</name>
    <dbReference type="NCBI Taxonomy" id="74649"/>
    <lineage>
        <taxon>Eukaryota</taxon>
        <taxon>Viridiplantae</taxon>
        <taxon>Streptophyta</taxon>
        <taxon>Embryophyta</taxon>
        <taxon>Tracheophyta</taxon>
        <taxon>Spermatophyta</taxon>
        <taxon>Magnoliopsida</taxon>
        <taxon>eudicotyledons</taxon>
        <taxon>Gunneridae</taxon>
        <taxon>Pentapetalae</taxon>
        <taxon>rosids</taxon>
        <taxon>fabids</taxon>
        <taxon>Rosales</taxon>
        <taxon>Rosaceae</taxon>
        <taxon>Rosoideae</taxon>
        <taxon>Rosoideae incertae sedis</taxon>
        <taxon>Rosa</taxon>
    </lineage>
</organism>
<dbReference type="InterPro" id="IPR052929">
    <property type="entry name" value="RNase_H-like_EbsB-rel"/>
</dbReference>
<dbReference type="GO" id="GO:0003676">
    <property type="term" value="F:nucleic acid binding"/>
    <property type="evidence" value="ECO:0007669"/>
    <property type="project" value="InterPro"/>
</dbReference>
<dbReference type="InterPro" id="IPR002156">
    <property type="entry name" value="RNaseH_domain"/>
</dbReference>
<dbReference type="EMBL" id="PDCK01000043">
    <property type="protein sequence ID" value="PRQ30072.1"/>
    <property type="molecule type" value="Genomic_DNA"/>
</dbReference>
<dbReference type="STRING" id="74649.A0A2P6Q7C8"/>
<evidence type="ECO:0000313" key="3">
    <source>
        <dbReference type="Proteomes" id="UP000238479"/>
    </source>
</evidence>
<protein>
    <submittedName>
        <fullName evidence="2">Putative ribonuclease H-like domain-containing protein</fullName>
    </submittedName>
</protein>
<gene>
    <name evidence="2" type="ORF">RchiOBHm_Chr5g0020651</name>
</gene>
<reference evidence="2 3" key="1">
    <citation type="journal article" date="2018" name="Nat. Genet.">
        <title>The Rosa genome provides new insights in the design of modern roses.</title>
        <authorList>
            <person name="Bendahmane M."/>
        </authorList>
    </citation>
    <scope>NUCLEOTIDE SEQUENCE [LARGE SCALE GENOMIC DNA]</scope>
    <source>
        <strain evidence="3">cv. Old Blush</strain>
    </source>
</reference>